<dbReference type="EMBL" id="KN838579">
    <property type="protein sequence ID" value="KIK03499.1"/>
    <property type="molecule type" value="Genomic_DNA"/>
</dbReference>
<dbReference type="HOGENOM" id="CLU_012434_0_0_1"/>
<evidence type="ECO:0008006" key="4">
    <source>
        <dbReference type="Google" id="ProtNLM"/>
    </source>
</evidence>
<reference evidence="2 3" key="1">
    <citation type="submission" date="2014-04" db="EMBL/GenBank/DDBJ databases">
        <authorList>
            <consortium name="DOE Joint Genome Institute"/>
            <person name="Kuo A."/>
            <person name="Kohler A."/>
            <person name="Nagy L.G."/>
            <person name="Floudas D."/>
            <person name="Copeland A."/>
            <person name="Barry K.W."/>
            <person name="Cichocki N."/>
            <person name="Veneault-Fourrey C."/>
            <person name="LaButti K."/>
            <person name="Lindquist E.A."/>
            <person name="Lipzen A."/>
            <person name="Lundell T."/>
            <person name="Morin E."/>
            <person name="Murat C."/>
            <person name="Sun H."/>
            <person name="Tunlid A."/>
            <person name="Henrissat B."/>
            <person name="Grigoriev I.V."/>
            <person name="Hibbett D.S."/>
            <person name="Martin F."/>
            <person name="Nordberg H.P."/>
            <person name="Cantor M.N."/>
            <person name="Hua S.X."/>
        </authorList>
    </citation>
    <scope>NUCLEOTIDE SEQUENCE [LARGE SCALE GENOMIC DNA]</scope>
    <source>
        <strain evidence="2 3">LaAM-08-1</strain>
    </source>
</reference>
<feature type="compositionally biased region" description="Polar residues" evidence="1">
    <location>
        <begin position="311"/>
        <end position="328"/>
    </location>
</feature>
<feature type="compositionally biased region" description="Polar residues" evidence="1">
    <location>
        <begin position="272"/>
        <end position="296"/>
    </location>
</feature>
<feature type="compositionally biased region" description="Polar residues" evidence="1">
    <location>
        <begin position="488"/>
        <end position="513"/>
    </location>
</feature>
<dbReference type="AlphaFoldDB" id="A0A0C9XPN9"/>
<dbReference type="InterPro" id="IPR042065">
    <property type="entry name" value="E3_ELL-like"/>
</dbReference>
<reference evidence="3" key="2">
    <citation type="submission" date="2015-01" db="EMBL/GenBank/DDBJ databases">
        <title>Evolutionary Origins and Diversification of the Mycorrhizal Mutualists.</title>
        <authorList>
            <consortium name="DOE Joint Genome Institute"/>
            <consortium name="Mycorrhizal Genomics Consortium"/>
            <person name="Kohler A."/>
            <person name="Kuo A."/>
            <person name="Nagy L.G."/>
            <person name="Floudas D."/>
            <person name="Copeland A."/>
            <person name="Barry K.W."/>
            <person name="Cichocki N."/>
            <person name="Veneault-Fourrey C."/>
            <person name="LaButti K."/>
            <person name="Lindquist E.A."/>
            <person name="Lipzen A."/>
            <person name="Lundell T."/>
            <person name="Morin E."/>
            <person name="Murat C."/>
            <person name="Riley R."/>
            <person name="Ohm R."/>
            <person name="Sun H."/>
            <person name="Tunlid A."/>
            <person name="Henrissat B."/>
            <person name="Grigoriev I.V."/>
            <person name="Hibbett D.S."/>
            <person name="Martin F."/>
        </authorList>
    </citation>
    <scope>NUCLEOTIDE SEQUENCE [LARGE SCALE GENOMIC DNA]</scope>
    <source>
        <strain evidence="3">LaAM-08-1</strain>
    </source>
</reference>
<dbReference type="Proteomes" id="UP000054477">
    <property type="component" value="Unassembled WGS sequence"/>
</dbReference>
<protein>
    <recommendedName>
        <fullName evidence="4">RNA polymerase II elongation factor ELL N-terminal domain-containing protein</fullName>
    </recommendedName>
</protein>
<organism evidence="2 3">
    <name type="scientific">Laccaria amethystina LaAM-08-1</name>
    <dbReference type="NCBI Taxonomy" id="1095629"/>
    <lineage>
        <taxon>Eukaryota</taxon>
        <taxon>Fungi</taxon>
        <taxon>Dikarya</taxon>
        <taxon>Basidiomycota</taxon>
        <taxon>Agaricomycotina</taxon>
        <taxon>Agaricomycetes</taxon>
        <taxon>Agaricomycetidae</taxon>
        <taxon>Agaricales</taxon>
        <taxon>Agaricineae</taxon>
        <taxon>Hydnangiaceae</taxon>
        <taxon>Laccaria</taxon>
    </lineage>
</organism>
<feature type="compositionally biased region" description="Basic and acidic residues" evidence="1">
    <location>
        <begin position="359"/>
        <end position="400"/>
    </location>
</feature>
<keyword evidence="3" id="KW-1185">Reference proteome</keyword>
<evidence type="ECO:0000256" key="1">
    <source>
        <dbReference type="SAM" id="MobiDB-lite"/>
    </source>
</evidence>
<feature type="compositionally biased region" description="Low complexity" evidence="1">
    <location>
        <begin position="546"/>
        <end position="575"/>
    </location>
</feature>
<name>A0A0C9XPN9_9AGAR</name>
<dbReference type="STRING" id="1095629.A0A0C9XPN9"/>
<dbReference type="Gene3D" id="1.10.10.2670">
    <property type="entry name" value="E3 ubiquitin-protein ligase"/>
    <property type="match status" value="1"/>
</dbReference>
<gene>
    <name evidence="2" type="ORF">K443DRAFT_131330</name>
</gene>
<feature type="region of interest" description="Disordered" evidence="1">
    <location>
        <begin position="214"/>
        <end position="579"/>
    </location>
</feature>
<dbReference type="OrthoDB" id="2587563at2759"/>
<evidence type="ECO:0000313" key="3">
    <source>
        <dbReference type="Proteomes" id="UP000054477"/>
    </source>
</evidence>
<sequence>MPPLKLYASVIGKFIVERELGDSVRDKVRESTIDAANQRSGRTTILLETPPDVSNNKKRKDPSMFRKPVRAADKPKSIQHSTNRPSPAPVHVPKEGSFKLRNHIIHWLAMGERTEDQLVGLAGKPSLRAAVCDILAEVGEPSSTPKSNPEHSIKLYRLKTAYWTEVRPYEASMLTDTERTNMARAARFAFKSLGIPESDPTWSHIRYRSTATNFTTNVPSTSSSGSAMASMSEKQNKTDGPKRGASSRDAKEKKANPKLDSEIMMKDESLKASKSQSNVKAGGSTHPSSGKSSTANEALIAASRKLPGSGFKTSTGPSLPASPKSSNPRPVVGGTATSPTKATAEAKPVVGVSAQKVKAIRDEAIASDTDRERRRERGLERSMVHRKNVEEGEHSEDSIPLKRKKISRDHQDHAAAAPQKRRKTESGALPAVSNVDGKDGHSRPFNLEKPRQKVTQKGSSPLPPPKMRKYPSPMAPKAAIRSPEKVPTASSSSKPQAPAHTASSKPSKSNTSAKPRRRSPIYTSSEDEAAETRPSRSAAPPKPLPTSSTSNLHSYSSSTHQASSTAHSRPRAVAPRPLPADHASLRARYNASYLEYLGMFQKLCAQKGKIDSLLKNNELRSTGSITDSDGDVELMDQEELASLAAEHRKLHDELETIQHIFTKSQKGLSID</sequence>
<proteinExistence type="predicted"/>
<feature type="compositionally biased region" description="Basic and acidic residues" evidence="1">
    <location>
        <begin position="436"/>
        <end position="451"/>
    </location>
</feature>
<feature type="compositionally biased region" description="Basic and acidic residues" evidence="1">
    <location>
        <begin position="234"/>
        <end position="271"/>
    </location>
</feature>
<accession>A0A0C9XPN9</accession>
<feature type="region of interest" description="Disordered" evidence="1">
    <location>
        <begin position="39"/>
        <end position="94"/>
    </location>
</feature>
<feature type="compositionally biased region" description="Low complexity" evidence="1">
    <location>
        <begin position="220"/>
        <end position="232"/>
    </location>
</feature>
<evidence type="ECO:0000313" key="2">
    <source>
        <dbReference type="EMBL" id="KIK03499.1"/>
    </source>
</evidence>